<comment type="caution">
    <text evidence="1">The sequence shown here is derived from an EMBL/GenBank/DDBJ whole genome shotgun (WGS) entry which is preliminary data.</text>
</comment>
<feature type="non-terminal residue" evidence="1">
    <location>
        <position position="1"/>
    </location>
</feature>
<dbReference type="EMBL" id="LAZR01066821">
    <property type="protein sequence ID" value="KKK52823.1"/>
    <property type="molecule type" value="Genomic_DNA"/>
</dbReference>
<proteinExistence type="predicted"/>
<accession>A0A0F8W868</accession>
<reference evidence="1" key="1">
    <citation type="journal article" date="2015" name="Nature">
        <title>Complex archaea that bridge the gap between prokaryotes and eukaryotes.</title>
        <authorList>
            <person name="Spang A."/>
            <person name="Saw J.H."/>
            <person name="Jorgensen S.L."/>
            <person name="Zaremba-Niedzwiedzka K."/>
            <person name="Martijn J."/>
            <person name="Lind A.E."/>
            <person name="van Eijk R."/>
            <person name="Schleper C."/>
            <person name="Guy L."/>
            <person name="Ettema T.J."/>
        </authorList>
    </citation>
    <scope>NUCLEOTIDE SEQUENCE</scope>
</reference>
<gene>
    <name evidence="1" type="ORF">LCGC14_3101040</name>
</gene>
<dbReference type="AlphaFoldDB" id="A0A0F8W868"/>
<evidence type="ECO:0000313" key="1">
    <source>
        <dbReference type="EMBL" id="KKK52823.1"/>
    </source>
</evidence>
<protein>
    <submittedName>
        <fullName evidence="1">Uncharacterized protein</fullName>
    </submittedName>
</protein>
<name>A0A0F8W868_9ZZZZ</name>
<feature type="non-terminal residue" evidence="1">
    <location>
        <position position="345"/>
    </location>
</feature>
<sequence length="345" mass="41573">DHACIAGCYKKLGKYYESALELEKTDIEGRWDRMEDLFVDYIYMDRDFGRKRADKIFKEAENYFHRGFYERSLVRFKAIRYPERIFDTYLKIDKDEEALEYFFGDNMREYILRYLEEKKDIDVTLNLLSDLSEKFIGSRGLYYHENFDDLDILARLYRMRLKKHPDEETQSFISKSISSFKKYYFYDDKRIPDSLYDLVIESKHHNAVFQIIRLNSGRRKKISKKIDSFLKSVKEAAEKWNDKNFYACYYFIHDRAEYESILNNLAMTDSNFEIFLESPAHFHKAVEYLFRGNQIERATIMCRMHGDYLMAASIYERAGDFKSAGKEYRDVKNYAEALRCFRKID</sequence>
<organism evidence="1">
    <name type="scientific">marine sediment metagenome</name>
    <dbReference type="NCBI Taxonomy" id="412755"/>
    <lineage>
        <taxon>unclassified sequences</taxon>
        <taxon>metagenomes</taxon>
        <taxon>ecological metagenomes</taxon>
    </lineage>
</organism>